<name>A0AAE3ZFF8_9ACTN</name>
<protein>
    <recommendedName>
        <fullName evidence="3">Abi-like protein</fullName>
    </recommendedName>
</protein>
<dbReference type="RefSeq" id="WP_310273210.1">
    <property type="nucleotide sequence ID" value="NZ_JAVDXW010000001.1"/>
</dbReference>
<dbReference type="Proteomes" id="UP001180845">
    <property type="component" value="Unassembled WGS sequence"/>
</dbReference>
<dbReference type="EMBL" id="JAVDXW010000001">
    <property type="protein sequence ID" value="MDR7302039.1"/>
    <property type="molecule type" value="Genomic_DNA"/>
</dbReference>
<reference evidence="1" key="1">
    <citation type="submission" date="2023-07" db="EMBL/GenBank/DDBJ databases">
        <title>Sequencing the genomes of 1000 actinobacteria strains.</title>
        <authorList>
            <person name="Klenk H.-P."/>
        </authorList>
    </citation>
    <scope>NUCLEOTIDE SEQUENCE</scope>
    <source>
        <strain evidence="1">DSM 45977</strain>
    </source>
</reference>
<keyword evidence="2" id="KW-1185">Reference proteome</keyword>
<proteinExistence type="predicted"/>
<organism evidence="1 2">
    <name type="scientific">Haloactinomyces albus</name>
    <dbReference type="NCBI Taxonomy" id="1352928"/>
    <lineage>
        <taxon>Bacteria</taxon>
        <taxon>Bacillati</taxon>
        <taxon>Actinomycetota</taxon>
        <taxon>Actinomycetes</taxon>
        <taxon>Actinopolysporales</taxon>
        <taxon>Actinopolysporaceae</taxon>
        <taxon>Haloactinomyces</taxon>
    </lineage>
</organism>
<comment type="caution">
    <text evidence="1">The sequence shown here is derived from an EMBL/GenBank/DDBJ whole genome shotgun (WGS) entry which is preliminary data.</text>
</comment>
<evidence type="ECO:0008006" key="3">
    <source>
        <dbReference type="Google" id="ProtNLM"/>
    </source>
</evidence>
<sequence length="227" mass="26579">MIDSNSKARRATLAGGDVDVAFRLYQWNPEVCSAFYGPMHWLEIGLRNALNDTLRGHYGRDDWWTSAPLDDNGHRMVGNARGELVEEARRKKHSRRNVMEPCADDIVAKLAFGSWVSLLSRGKAYDRYLWVPLLYKAFPNYSGPRRPLHSELEKMRRLRNRIMHYEPVFEHDLHSYRAGIYRQLGYLSPVIADQARRFDRIPEVLGRYDEVWDGNDRPDDDEGEDRR</sequence>
<gene>
    <name evidence="1" type="ORF">JOF55_002220</name>
</gene>
<evidence type="ECO:0000313" key="1">
    <source>
        <dbReference type="EMBL" id="MDR7302039.1"/>
    </source>
</evidence>
<evidence type="ECO:0000313" key="2">
    <source>
        <dbReference type="Proteomes" id="UP001180845"/>
    </source>
</evidence>
<dbReference type="AlphaFoldDB" id="A0AAE3ZFF8"/>
<accession>A0AAE3ZFF8</accession>